<sequence length="86" mass="9363">MGLLLTSPCPPISKRQTVLGRIHLTTSLRSLLSSIRQFTSCCQLTPSDNFQRPESSAAVIQAAMPGIHYTAPKLGRRSKRSVTAQP</sequence>
<proteinExistence type="predicted"/>
<dbReference type="AlphaFoldDB" id="A0A8T0YTI2"/>
<gene>
    <name evidence="1" type="ORF">PC113_g16744</name>
</gene>
<protein>
    <submittedName>
        <fullName evidence="1">Uncharacterized protein</fullName>
    </submittedName>
</protein>
<organism evidence="1 2">
    <name type="scientific">Phytophthora cactorum</name>
    <dbReference type="NCBI Taxonomy" id="29920"/>
    <lineage>
        <taxon>Eukaryota</taxon>
        <taxon>Sar</taxon>
        <taxon>Stramenopiles</taxon>
        <taxon>Oomycota</taxon>
        <taxon>Peronosporomycetes</taxon>
        <taxon>Peronosporales</taxon>
        <taxon>Peronosporaceae</taxon>
        <taxon>Phytophthora</taxon>
    </lineage>
</organism>
<name>A0A8T0YTI2_9STRA</name>
<comment type="caution">
    <text evidence="1">The sequence shown here is derived from an EMBL/GenBank/DDBJ whole genome shotgun (WGS) entry which is preliminary data.</text>
</comment>
<dbReference type="Proteomes" id="UP000735874">
    <property type="component" value="Unassembled WGS sequence"/>
</dbReference>
<evidence type="ECO:0000313" key="1">
    <source>
        <dbReference type="EMBL" id="KAG2850484.1"/>
    </source>
</evidence>
<accession>A0A8T0YTI2</accession>
<dbReference type="EMBL" id="RCMG01000682">
    <property type="protein sequence ID" value="KAG2850484.1"/>
    <property type="molecule type" value="Genomic_DNA"/>
</dbReference>
<evidence type="ECO:0000313" key="2">
    <source>
        <dbReference type="Proteomes" id="UP000735874"/>
    </source>
</evidence>
<reference evidence="1" key="1">
    <citation type="submission" date="2018-10" db="EMBL/GenBank/DDBJ databases">
        <title>Effector identification in a new, highly contiguous assembly of the strawberry crown rot pathogen Phytophthora cactorum.</title>
        <authorList>
            <person name="Armitage A.D."/>
            <person name="Nellist C.F."/>
            <person name="Bates H."/>
            <person name="Vickerstaff R.J."/>
            <person name="Harrison R.J."/>
        </authorList>
    </citation>
    <scope>NUCLEOTIDE SEQUENCE</scope>
    <source>
        <strain evidence="1">15-7</strain>
    </source>
</reference>